<evidence type="ECO:0000313" key="2">
    <source>
        <dbReference type="EMBL" id="QEG21400.1"/>
    </source>
</evidence>
<dbReference type="KEGG" id="mff:MFFC18_12560"/>
<sequence length="146" mass="14993">MGHVPPKKSGGALKWILAGVGCFGLLGLCCFGGFAFLGYQGLKVINNNPAYLEARAQIESSASVGDAVGDPVTVGSYTGVQSNQNGERMTITYDVPVSGPNGSGTAKISVNGKPMTEDWTIESLDITVGGESIPIDGGGLEVNIEE</sequence>
<keyword evidence="3" id="KW-1185">Reference proteome</keyword>
<accession>A0A5B9P933</accession>
<reference evidence="2 3" key="1">
    <citation type="submission" date="2019-08" db="EMBL/GenBank/DDBJ databases">
        <title>Deep-cultivation of Planctomycetes and their phenomic and genomic characterization uncovers novel biology.</title>
        <authorList>
            <person name="Wiegand S."/>
            <person name="Jogler M."/>
            <person name="Boedeker C."/>
            <person name="Pinto D."/>
            <person name="Vollmers J."/>
            <person name="Rivas-Marin E."/>
            <person name="Kohn T."/>
            <person name="Peeters S.H."/>
            <person name="Heuer A."/>
            <person name="Rast P."/>
            <person name="Oberbeckmann S."/>
            <person name="Bunk B."/>
            <person name="Jeske O."/>
            <person name="Meyerdierks A."/>
            <person name="Storesund J.E."/>
            <person name="Kallscheuer N."/>
            <person name="Luecker S."/>
            <person name="Lage O.M."/>
            <person name="Pohl T."/>
            <person name="Merkel B.J."/>
            <person name="Hornburger P."/>
            <person name="Mueller R.-W."/>
            <person name="Bruemmer F."/>
            <person name="Labrenz M."/>
            <person name="Spormann A.M."/>
            <person name="Op den Camp H."/>
            <person name="Overmann J."/>
            <person name="Amann R."/>
            <person name="Jetten M.S.M."/>
            <person name="Mascher T."/>
            <person name="Medema M.H."/>
            <person name="Devos D.P."/>
            <person name="Kaster A.-K."/>
            <person name="Ovreas L."/>
            <person name="Rohde M."/>
            <person name="Galperin M.Y."/>
            <person name="Jogler C."/>
        </authorList>
    </citation>
    <scope>NUCLEOTIDE SEQUENCE [LARGE SCALE GENOMIC DNA]</scope>
    <source>
        <strain evidence="2 3">FC18</strain>
    </source>
</reference>
<keyword evidence="1" id="KW-1133">Transmembrane helix</keyword>
<organism evidence="2 3">
    <name type="scientific">Mariniblastus fucicola</name>
    <dbReference type="NCBI Taxonomy" id="980251"/>
    <lineage>
        <taxon>Bacteria</taxon>
        <taxon>Pseudomonadati</taxon>
        <taxon>Planctomycetota</taxon>
        <taxon>Planctomycetia</taxon>
        <taxon>Pirellulales</taxon>
        <taxon>Pirellulaceae</taxon>
        <taxon>Mariniblastus</taxon>
    </lineage>
</organism>
<gene>
    <name evidence="2" type="ORF">MFFC18_12560</name>
</gene>
<proteinExistence type="predicted"/>
<dbReference type="Proteomes" id="UP000322214">
    <property type="component" value="Chromosome"/>
</dbReference>
<keyword evidence="1" id="KW-0472">Membrane</keyword>
<protein>
    <submittedName>
        <fullName evidence="2">Cytochrome oxidase complex assembly protein 1</fullName>
    </submittedName>
</protein>
<dbReference type="STRING" id="980251.GCA_001642875_01619"/>
<dbReference type="EMBL" id="CP042912">
    <property type="protein sequence ID" value="QEG21400.1"/>
    <property type="molecule type" value="Genomic_DNA"/>
</dbReference>
<dbReference type="RefSeq" id="WP_157665139.1">
    <property type="nucleotide sequence ID" value="NZ_CP042912.1"/>
</dbReference>
<evidence type="ECO:0000256" key="1">
    <source>
        <dbReference type="SAM" id="Phobius"/>
    </source>
</evidence>
<dbReference type="AlphaFoldDB" id="A0A5B9P933"/>
<keyword evidence="1" id="KW-0812">Transmembrane</keyword>
<evidence type="ECO:0000313" key="3">
    <source>
        <dbReference type="Proteomes" id="UP000322214"/>
    </source>
</evidence>
<name>A0A5B9P933_9BACT</name>
<feature type="transmembrane region" description="Helical" evidence="1">
    <location>
        <begin position="15"/>
        <end position="39"/>
    </location>
</feature>